<evidence type="ECO:0000313" key="2">
    <source>
        <dbReference type="Proteomes" id="UP000624709"/>
    </source>
</evidence>
<evidence type="ECO:0008006" key="3">
    <source>
        <dbReference type="Google" id="ProtNLM"/>
    </source>
</evidence>
<comment type="caution">
    <text evidence="1">The sequence shown here is derived from an EMBL/GenBank/DDBJ whole genome shotgun (WGS) entry which is preliminary data.</text>
</comment>
<proteinExistence type="predicted"/>
<dbReference type="EMBL" id="BOMS01000057">
    <property type="protein sequence ID" value="GIE68135.1"/>
    <property type="molecule type" value="Genomic_DNA"/>
</dbReference>
<keyword evidence="2" id="KW-1185">Reference proteome</keyword>
<organism evidence="1 2">
    <name type="scientific">Actinoplanes palleronii</name>
    <dbReference type="NCBI Taxonomy" id="113570"/>
    <lineage>
        <taxon>Bacteria</taxon>
        <taxon>Bacillati</taxon>
        <taxon>Actinomycetota</taxon>
        <taxon>Actinomycetes</taxon>
        <taxon>Micromonosporales</taxon>
        <taxon>Micromonosporaceae</taxon>
        <taxon>Actinoplanes</taxon>
    </lineage>
</organism>
<evidence type="ECO:0000313" key="1">
    <source>
        <dbReference type="EMBL" id="GIE68135.1"/>
    </source>
</evidence>
<sequence length="80" mass="9149">MLRDTPASRMTSSKLMWSRLTVRPALFTRVIAACSIRRAVSPSLILRRREDGPNGPARSSAWFIPSSHETRYPKYLDTRT</sequence>
<accession>A0ABQ4BBT0</accession>
<gene>
    <name evidence="1" type="ORF">Apa02nite_042430</name>
</gene>
<reference evidence="1 2" key="1">
    <citation type="submission" date="2021-01" db="EMBL/GenBank/DDBJ databases">
        <title>Whole genome shotgun sequence of Actinoplanes palleronii NBRC 14916.</title>
        <authorList>
            <person name="Komaki H."/>
            <person name="Tamura T."/>
        </authorList>
    </citation>
    <scope>NUCLEOTIDE SEQUENCE [LARGE SCALE GENOMIC DNA]</scope>
    <source>
        <strain evidence="1 2">NBRC 14916</strain>
    </source>
</reference>
<protein>
    <recommendedName>
        <fullName evidence="3">Secreted protein</fullName>
    </recommendedName>
</protein>
<name>A0ABQ4BBT0_9ACTN</name>
<dbReference type="Proteomes" id="UP000624709">
    <property type="component" value="Unassembled WGS sequence"/>
</dbReference>